<keyword evidence="1 4" id="KW-1015">Disulfide bond</keyword>
<comment type="similarity">
    <text evidence="2">Belongs to the thioredoxin family.</text>
</comment>
<feature type="site" description="Deprotonates C-terminal active site Cys" evidence="3">
    <location>
        <position position="27"/>
    </location>
</feature>
<dbReference type="SUPFAM" id="SSF52833">
    <property type="entry name" value="Thioredoxin-like"/>
    <property type="match status" value="1"/>
</dbReference>
<protein>
    <recommendedName>
        <fullName evidence="2">Thioredoxin</fullName>
    </recommendedName>
</protein>
<dbReference type="Gene3D" id="3.40.30.10">
    <property type="entry name" value="Glutaredoxin"/>
    <property type="match status" value="1"/>
</dbReference>
<dbReference type="OrthoDB" id="2121326at2759"/>
<evidence type="ECO:0000256" key="3">
    <source>
        <dbReference type="PIRSR" id="PIRSR000077-1"/>
    </source>
</evidence>
<dbReference type="GO" id="GO:0015035">
    <property type="term" value="F:protein-disulfide reductase activity"/>
    <property type="evidence" value="ECO:0007669"/>
    <property type="project" value="InterPro"/>
</dbReference>
<dbReference type="PIRSF" id="PIRSF000077">
    <property type="entry name" value="Thioredoxin"/>
    <property type="match status" value="1"/>
</dbReference>
<dbReference type="InterPro" id="IPR036249">
    <property type="entry name" value="Thioredoxin-like_sf"/>
</dbReference>
<accession>A0A4U8UIC8</accession>
<feature type="disulfide bond" description="Redox-active" evidence="4">
    <location>
        <begin position="33"/>
        <end position="36"/>
    </location>
</feature>
<evidence type="ECO:0000313" key="7">
    <source>
        <dbReference type="Proteomes" id="UP000298663"/>
    </source>
</evidence>
<feature type="active site" description="Nucleophile" evidence="3">
    <location>
        <position position="36"/>
    </location>
</feature>
<comment type="caution">
    <text evidence="6">The sequence shown here is derived from an EMBL/GenBank/DDBJ whole genome shotgun (WGS) entry which is preliminary data.</text>
</comment>
<dbReference type="AlphaFoldDB" id="A0A4U8UIC8"/>
<dbReference type="InterPro" id="IPR017937">
    <property type="entry name" value="Thioredoxin_CS"/>
</dbReference>
<evidence type="ECO:0000313" key="6">
    <source>
        <dbReference type="EMBL" id="TMS32614.1"/>
    </source>
</evidence>
<dbReference type="STRING" id="34508.A0A4U8UIC8"/>
<dbReference type="CDD" id="cd02947">
    <property type="entry name" value="TRX_family"/>
    <property type="match status" value="1"/>
</dbReference>
<dbReference type="InterPro" id="IPR013766">
    <property type="entry name" value="Thioredoxin_domain"/>
</dbReference>
<dbReference type="InterPro" id="IPR005746">
    <property type="entry name" value="Thioredoxin"/>
</dbReference>
<organism evidence="6 7">
    <name type="scientific">Steinernema carpocapsae</name>
    <name type="common">Entomopathogenic nematode</name>
    <dbReference type="NCBI Taxonomy" id="34508"/>
    <lineage>
        <taxon>Eukaryota</taxon>
        <taxon>Metazoa</taxon>
        <taxon>Ecdysozoa</taxon>
        <taxon>Nematoda</taxon>
        <taxon>Chromadorea</taxon>
        <taxon>Rhabditida</taxon>
        <taxon>Tylenchina</taxon>
        <taxon>Panagrolaimomorpha</taxon>
        <taxon>Strongyloidoidea</taxon>
        <taxon>Steinernematidae</taxon>
        <taxon>Steinernema</taxon>
    </lineage>
</organism>
<keyword evidence="7" id="KW-1185">Reference proteome</keyword>
<feature type="domain" description="Thioredoxin" evidence="5">
    <location>
        <begin position="1"/>
        <end position="106"/>
    </location>
</feature>
<dbReference type="EMBL" id="AZBU02000001">
    <property type="protein sequence ID" value="TMS32614.1"/>
    <property type="molecule type" value="Genomic_DNA"/>
</dbReference>
<dbReference type="PRINTS" id="PR00421">
    <property type="entry name" value="THIOREDOXIN"/>
</dbReference>
<dbReference type="PROSITE" id="PS51352">
    <property type="entry name" value="THIOREDOXIN_2"/>
    <property type="match status" value="1"/>
</dbReference>
<reference evidence="6 7" key="2">
    <citation type="journal article" date="2019" name="G3 (Bethesda)">
        <title>Hybrid Assembly of the Genome of the Entomopathogenic Nematode Steinernema carpocapsae Identifies the X-Chromosome.</title>
        <authorList>
            <person name="Serra L."/>
            <person name="Macchietto M."/>
            <person name="Macias-Munoz A."/>
            <person name="McGill C.J."/>
            <person name="Rodriguez I.M."/>
            <person name="Rodriguez B."/>
            <person name="Murad R."/>
            <person name="Mortazavi A."/>
        </authorList>
    </citation>
    <scope>NUCLEOTIDE SEQUENCE [LARGE SCALE GENOMIC DNA]</scope>
    <source>
        <strain evidence="6 7">ALL</strain>
    </source>
</reference>
<dbReference type="FunFam" id="3.40.30.10:FF:000245">
    <property type="entry name" value="Thioredoxin"/>
    <property type="match status" value="1"/>
</dbReference>
<reference evidence="6 7" key="1">
    <citation type="journal article" date="2015" name="Genome Biol.">
        <title>Comparative genomics of Steinernema reveals deeply conserved gene regulatory networks.</title>
        <authorList>
            <person name="Dillman A.R."/>
            <person name="Macchietto M."/>
            <person name="Porter C.F."/>
            <person name="Rogers A."/>
            <person name="Williams B."/>
            <person name="Antoshechkin I."/>
            <person name="Lee M.M."/>
            <person name="Goodwin Z."/>
            <person name="Lu X."/>
            <person name="Lewis E.E."/>
            <person name="Goodrich-Blair H."/>
            <person name="Stock S.P."/>
            <person name="Adams B.J."/>
            <person name="Sternberg P.W."/>
            <person name="Mortazavi A."/>
        </authorList>
    </citation>
    <scope>NUCLEOTIDE SEQUENCE [LARGE SCALE GENOMIC DNA]</scope>
    <source>
        <strain evidence="6 7">ALL</strain>
    </source>
</reference>
<feature type="site" description="Contributes to redox potential value" evidence="3">
    <location>
        <position position="35"/>
    </location>
</feature>
<evidence type="ECO:0000259" key="5">
    <source>
        <dbReference type="PROSITE" id="PS51352"/>
    </source>
</evidence>
<evidence type="ECO:0000256" key="2">
    <source>
        <dbReference type="PIRNR" id="PIRNR000077"/>
    </source>
</evidence>
<evidence type="ECO:0000256" key="4">
    <source>
        <dbReference type="PIRSR" id="PIRSR000077-4"/>
    </source>
</evidence>
<feature type="site" description="Contributes to redox potential value" evidence="3">
    <location>
        <position position="34"/>
    </location>
</feature>
<keyword evidence="4" id="KW-0676">Redox-active center</keyword>
<dbReference type="PANTHER" id="PTHR46115">
    <property type="entry name" value="THIOREDOXIN-LIKE PROTEIN 1"/>
    <property type="match status" value="1"/>
</dbReference>
<gene>
    <name evidence="6" type="ORF">L596_000433</name>
</gene>
<feature type="active site" description="Nucleophile" evidence="3">
    <location>
        <position position="33"/>
    </location>
</feature>
<dbReference type="Proteomes" id="UP000298663">
    <property type="component" value="Unassembled WGS sequence"/>
</dbReference>
<sequence length="106" mass="12271">MVVHAPESKSEFEEILEKAGSNLVVVDFFATWCGPCKLMKPKFEKMSDEFTKAMFVMVDVDEQDDICEDYEIKVMPTFVFIKDKKQFHVVEGNVVDELRKAIEDNL</sequence>
<dbReference type="PROSITE" id="PS00194">
    <property type="entry name" value="THIOREDOXIN_1"/>
    <property type="match status" value="1"/>
</dbReference>
<name>A0A4U8UIC8_STECR</name>
<proteinExistence type="inferred from homology"/>
<dbReference type="Pfam" id="PF00085">
    <property type="entry name" value="Thioredoxin"/>
    <property type="match status" value="1"/>
</dbReference>
<evidence type="ECO:0000256" key="1">
    <source>
        <dbReference type="ARBA" id="ARBA00023157"/>
    </source>
</evidence>